<evidence type="ECO:0000259" key="4">
    <source>
        <dbReference type="PROSITE" id="PS50887"/>
    </source>
</evidence>
<keyword evidence="3" id="KW-0472">Membrane</keyword>
<dbReference type="NCBIfam" id="TIGR00254">
    <property type="entry name" value="GGDEF"/>
    <property type="match status" value="1"/>
</dbReference>
<feature type="transmembrane region" description="Helical" evidence="3">
    <location>
        <begin position="37"/>
        <end position="63"/>
    </location>
</feature>
<dbReference type="CDD" id="cd01949">
    <property type="entry name" value="GGDEF"/>
    <property type="match status" value="1"/>
</dbReference>
<comment type="catalytic activity">
    <reaction evidence="2">
        <text>2 GTP = 3',3'-c-di-GMP + 2 diphosphate</text>
        <dbReference type="Rhea" id="RHEA:24898"/>
        <dbReference type="ChEBI" id="CHEBI:33019"/>
        <dbReference type="ChEBI" id="CHEBI:37565"/>
        <dbReference type="ChEBI" id="CHEBI:58805"/>
        <dbReference type="EC" id="2.7.7.65"/>
    </reaction>
</comment>
<protein>
    <recommendedName>
        <fullName evidence="1">diguanylate cyclase</fullName>
        <ecNumber evidence="1">2.7.7.65</ecNumber>
    </recommendedName>
</protein>
<dbReference type="PROSITE" id="PS50887">
    <property type="entry name" value="GGDEF"/>
    <property type="match status" value="1"/>
</dbReference>
<keyword evidence="6" id="KW-1185">Reference proteome</keyword>
<proteinExistence type="predicted"/>
<reference evidence="5 6" key="1">
    <citation type="submission" date="2018-07" db="EMBL/GenBank/DDBJ databases">
        <title>Genome analysis of Larkinella rosea.</title>
        <authorList>
            <person name="Zhou Z."/>
            <person name="Wang G."/>
        </authorList>
    </citation>
    <scope>NUCLEOTIDE SEQUENCE [LARGE SCALE GENOMIC DNA]</scope>
    <source>
        <strain evidence="6">zzj9</strain>
    </source>
</reference>
<dbReference type="InterPro" id="IPR050469">
    <property type="entry name" value="Diguanylate_Cyclase"/>
</dbReference>
<dbReference type="EC" id="2.7.7.65" evidence="1"/>
<organism evidence="5 6">
    <name type="scientific">Larkinella punicea</name>
    <dbReference type="NCBI Taxonomy" id="2315727"/>
    <lineage>
        <taxon>Bacteria</taxon>
        <taxon>Pseudomonadati</taxon>
        <taxon>Bacteroidota</taxon>
        <taxon>Cytophagia</taxon>
        <taxon>Cytophagales</taxon>
        <taxon>Spirosomataceae</taxon>
        <taxon>Larkinella</taxon>
    </lineage>
</organism>
<dbReference type="GO" id="GO:1902201">
    <property type="term" value="P:negative regulation of bacterial-type flagellum-dependent cell motility"/>
    <property type="evidence" value="ECO:0007669"/>
    <property type="project" value="TreeGrafter"/>
</dbReference>
<evidence type="ECO:0000256" key="3">
    <source>
        <dbReference type="SAM" id="Phobius"/>
    </source>
</evidence>
<dbReference type="RefSeq" id="WP_114404475.1">
    <property type="nucleotide sequence ID" value="NZ_QOWE01000002.1"/>
</dbReference>
<keyword evidence="3" id="KW-0812">Transmembrane</keyword>
<sequence length="274" mass="31331">MNKKRIYDVIGAVIATLIATAITNKWDKFISFINSEISIPLYFILLIVIVAVFMSFLISNGLLIRKYEKKIKNIESERALKIDSLKEELIEIKSKYIELEKVSAIDDLTNAFNSNQINIFLEEKITDSNKMNKTFSVILIDIDNFKRINDNHGHEVGNLILKQISDLIRPRSKDDIFIRYGGDEFLILSKIGDTIQNGYGYAERIRKEVNDYQFLINYEQMGKENLSISCGVTDFKPGLDSKETVKARVDSALNKAKSKKADGSEKNFVQVLDR</sequence>
<dbReference type="SMART" id="SM00267">
    <property type="entry name" value="GGDEF"/>
    <property type="match status" value="1"/>
</dbReference>
<dbReference type="InterPro" id="IPR029787">
    <property type="entry name" value="Nucleotide_cyclase"/>
</dbReference>
<dbReference type="Pfam" id="PF00990">
    <property type="entry name" value="GGDEF"/>
    <property type="match status" value="1"/>
</dbReference>
<feature type="domain" description="GGDEF" evidence="4">
    <location>
        <begin position="133"/>
        <end position="274"/>
    </location>
</feature>
<evidence type="ECO:0000313" key="6">
    <source>
        <dbReference type="Proteomes" id="UP000253383"/>
    </source>
</evidence>
<name>A0A368JWB5_9BACT</name>
<dbReference type="InterPro" id="IPR000160">
    <property type="entry name" value="GGDEF_dom"/>
</dbReference>
<comment type="caution">
    <text evidence="5">The sequence shown here is derived from an EMBL/GenBank/DDBJ whole genome shotgun (WGS) entry which is preliminary data.</text>
</comment>
<dbReference type="EMBL" id="QOWE01000002">
    <property type="protein sequence ID" value="RCR71246.1"/>
    <property type="molecule type" value="Genomic_DNA"/>
</dbReference>
<evidence type="ECO:0000256" key="1">
    <source>
        <dbReference type="ARBA" id="ARBA00012528"/>
    </source>
</evidence>
<dbReference type="Proteomes" id="UP000253383">
    <property type="component" value="Unassembled WGS sequence"/>
</dbReference>
<dbReference type="AlphaFoldDB" id="A0A368JWB5"/>
<dbReference type="SUPFAM" id="SSF55073">
    <property type="entry name" value="Nucleotide cyclase"/>
    <property type="match status" value="1"/>
</dbReference>
<dbReference type="Gene3D" id="3.30.70.270">
    <property type="match status" value="1"/>
</dbReference>
<evidence type="ECO:0000313" key="5">
    <source>
        <dbReference type="EMBL" id="RCR71246.1"/>
    </source>
</evidence>
<dbReference type="PANTHER" id="PTHR45138">
    <property type="entry name" value="REGULATORY COMPONENTS OF SENSORY TRANSDUCTION SYSTEM"/>
    <property type="match status" value="1"/>
</dbReference>
<gene>
    <name evidence="5" type="ORF">DUE52_03075</name>
</gene>
<dbReference type="PANTHER" id="PTHR45138:SF9">
    <property type="entry name" value="DIGUANYLATE CYCLASE DGCM-RELATED"/>
    <property type="match status" value="1"/>
</dbReference>
<keyword evidence="3" id="KW-1133">Transmembrane helix</keyword>
<dbReference type="GO" id="GO:0043709">
    <property type="term" value="P:cell adhesion involved in single-species biofilm formation"/>
    <property type="evidence" value="ECO:0007669"/>
    <property type="project" value="TreeGrafter"/>
</dbReference>
<dbReference type="GO" id="GO:0052621">
    <property type="term" value="F:diguanylate cyclase activity"/>
    <property type="evidence" value="ECO:0007669"/>
    <property type="project" value="UniProtKB-EC"/>
</dbReference>
<accession>A0A368JWB5</accession>
<dbReference type="InterPro" id="IPR043128">
    <property type="entry name" value="Rev_trsase/Diguanyl_cyclase"/>
</dbReference>
<dbReference type="GO" id="GO:0005886">
    <property type="term" value="C:plasma membrane"/>
    <property type="evidence" value="ECO:0007669"/>
    <property type="project" value="TreeGrafter"/>
</dbReference>
<dbReference type="OrthoDB" id="1355702at2"/>
<evidence type="ECO:0000256" key="2">
    <source>
        <dbReference type="ARBA" id="ARBA00034247"/>
    </source>
</evidence>